<evidence type="ECO:0000313" key="1">
    <source>
        <dbReference type="EMBL" id="VIO55099.1"/>
    </source>
</evidence>
<proteinExistence type="predicted"/>
<accession>A0A4U9FGG9</accession>
<dbReference type="EMBL" id="CAAKMV010000111">
    <property type="protein sequence ID" value="VIO55099.1"/>
    <property type="molecule type" value="Genomic_DNA"/>
</dbReference>
<reference evidence="1" key="1">
    <citation type="submission" date="2019-04" db="EMBL/GenBank/DDBJ databases">
        <authorList>
            <person name="Melise S."/>
            <person name="Noan J."/>
            <person name="Okalmin O."/>
        </authorList>
    </citation>
    <scope>NUCLEOTIDE SEQUENCE</scope>
    <source>
        <strain evidence="1">FN9</strain>
    </source>
</reference>
<organism evidence="1">
    <name type="scientific">Gibberella zeae</name>
    <name type="common">Wheat head blight fungus</name>
    <name type="synonym">Fusarium graminearum</name>
    <dbReference type="NCBI Taxonomy" id="5518"/>
    <lineage>
        <taxon>Eukaryota</taxon>
        <taxon>Fungi</taxon>
        <taxon>Dikarya</taxon>
        <taxon>Ascomycota</taxon>
        <taxon>Pezizomycotina</taxon>
        <taxon>Sordariomycetes</taxon>
        <taxon>Hypocreomycetidae</taxon>
        <taxon>Hypocreales</taxon>
        <taxon>Nectriaceae</taxon>
        <taxon>Fusarium</taxon>
    </lineage>
</organism>
<name>A0A4U9FGG9_GIBZA</name>
<sequence length="65" mass="7433">MVSLRLSSLRIDDIWCFPKNTIFFGQYVVITVPEIQLTSAKHECRAWAQMGVAAYLCIAMCNHIK</sequence>
<gene>
    <name evidence="1" type="ORF">FUG_LOCUS145286</name>
</gene>
<protein>
    <submittedName>
        <fullName evidence="1">Uncharacterized protein</fullName>
    </submittedName>
</protein>
<dbReference type="AlphaFoldDB" id="A0A4U9FGG9"/>